<proteinExistence type="inferred from homology"/>
<protein>
    <recommendedName>
        <fullName evidence="4">Pectinesterase inhibitor domain-containing protein</fullName>
    </recommendedName>
</protein>
<accession>A0ABP0XVW1</accession>
<dbReference type="SMART" id="SM00856">
    <property type="entry name" value="PMEI"/>
    <property type="match status" value="1"/>
</dbReference>
<feature type="domain" description="Pectinesterase inhibitor" evidence="4">
    <location>
        <begin position="73"/>
        <end position="225"/>
    </location>
</feature>
<evidence type="ECO:0000256" key="2">
    <source>
        <dbReference type="ARBA" id="ARBA00038471"/>
    </source>
</evidence>
<feature type="transmembrane region" description="Helical" evidence="3">
    <location>
        <begin position="40"/>
        <end position="62"/>
    </location>
</feature>
<evidence type="ECO:0000259" key="4">
    <source>
        <dbReference type="SMART" id="SM00856"/>
    </source>
</evidence>
<dbReference type="Proteomes" id="UP001642487">
    <property type="component" value="Chromosome 10"/>
</dbReference>
<evidence type="ECO:0000313" key="5">
    <source>
        <dbReference type="EMBL" id="CAK9312294.1"/>
    </source>
</evidence>
<organism evidence="5 6">
    <name type="scientific">Citrullus colocynthis</name>
    <name type="common">colocynth</name>
    <dbReference type="NCBI Taxonomy" id="252529"/>
    <lineage>
        <taxon>Eukaryota</taxon>
        <taxon>Viridiplantae</taxon>
        <taxon>Streptophyta</taxon>
        <taxon>Embryophyta</taxon>
        <taxon>Tracheophyta</taxon>
        <taxon>Spermatophyta</taxon>
        <taxon>Magnoliopsida</taxon>
        <taxon>eudicotyledons</taxon>
        <taxon>Gunneridae</taxon>
        <taxon>Pentapetalae</taxon>
        <taxon>rosids</taxon>
        <taxon>fabids</taxon>
        <taxon>Cucurbitales</taxon>
        <taxon>Cucurbitaceae</taxon>
        <taxon>Benincaseae</taxon>
        <taxon>Citrullus</taxon>
    </lineage>
</organism>
<comment type="similarity">
    <text evidence="2">Belongs to the PMEI family.</text>
</comment>
<dbReference type="SUPFAM" id="SSF101148">
    <property type="entry name" value="Plant invertase/pectin methylesterase inhibitor"/>
    <property type="match status" value="1"/>
</dbReference>
<dbReference type="CDD" id="cd15798">
    <property type="entry name" value="PMEI-like_3"/>
    <property type="match status" value="1"/>
</dbReference>
<keyword evidence="1" id="KW-0732">Signal</keyword>
<keyword evidence="3" id="KW-0812">Transmembrane</keyword>
<name>A0ABP0XVW1_9ROSI</name>
<keyword evidence="6" id="KW-1185">Reference proteome</keyword>
<keyword evidence="3" id="KW-0472">Membrane</keyword>
<dbReference type="InterPro" id="IPR035513">
    <property type="entry name" value="Invertase/methylesterase_inhib"/>
</dbReference>
<keyword evidence="3" id="KW-1133">Transmembrane helix</keyword>
<gene>
    <name evidence="5" type="ORF">CITCOLO1_LOCUS3980</name>
</gene>
<sequence length="241" mass="26315">MDQINALKGYGKVTHLELEDQIPPPSKPNSKFLNHKSPRLIAAISAVVLTALIIVLIIGAYIHNFPAGEKSSNSADTINIVCNVTRYPNSCFTPIYSLNSSPEPDPELILKLSLQVSLNELSNMSRWLKTLAAKGDGGAALKDCESQIEDAISQVKDSAAEMESGAGEKTLTESKIGNIQTWMSSAMTEQESCLDGVEEMDSTSFQEVKTRMKKSMEYVSNSLAIVANIHVILEKFNMPLH</sequence>
<dbReference type="EMBL" id="OZ021744">
    <property type="protein sequence ID" value="CAK9312294.1"/>
    <property type="molecule type" value="Genomic_DNA"/>
</dbReference>
<dbReference type="Gene3D" id="1.20.140.40">
    <property type="entry name" value="Invertase/pectin methylesterase inhibitor family protein"/>
    <property type="match status" value="1"/>
</dbReference>
<dbReference type="PANTHER" id="PTHR31080">
    <property type="entry name" value="PECTINESTERASE INHIBITOR-LIKE"/>
    <property type="match status" value="1"/>
</dbReference>
<evidence type="ECO:0000256" key="3">
    <source>
        <dbReference type="SAM" id="Phobius"/>
    </source>
</evidence>
<evidence type="ECO:0000256" key="1">
    <source>
        <dbReference type="ARBA" id="ARBA00022729"/>
    </source>
</evidence>
<dbReference type="Pfam" id="PF04043">
    <property type="entry name" value="PMEI"/>
    <property type="match status" value="1"/>
</dbReference>
<dbReference type="PANTHER" id="PTHR31080:SF303">
    <property type="entry name" value="PECTINESTERASE 1-LIKE"/>
    <property type="match status" value="1"/>
</dbReference>
<dbReference type="NCBIfam" id="TIGR01614">
    <property type="entry name" value="PME_inhib"/>
    <property type="match status" value="1"/>
</dbReference>
<dbReference type="InterPro" id="IPR006501">
    <property type="entry name" value="Pectinesterase_inhib_dom"/>
</dbReference>
<evidence type="ECO:0000313" key="6">
    <source>
        <dbReference type="Proteomes" id="UP001642487"/>
    </source>
</evidence>
<reference evidence="5 6" key="1">
    <citation type="submission" date="2024-03" db="EMBL/GenBank/DDBJ databases">
        <authorList>
            <person name="Gkanogiannis A."/>
            <person name="Becerra Lopez-Lavalle L."/>
        </authorList>
    </citation>
    <scope>NUCLEOTIDE SEQUENCE [LARGE SCALE GENOMIC DNA]</scope>
</reference>
<dbReference type="InterPro" id="IPR051955">
    <property type="entry name" value="PME_Inhibitor"/>
</dbReference>